<gene>
    <name evidence="2" type="ORF">GHC57_13275</name>
</gene>
<proteinExistence type="predicted"/>
<keyword evidence="3" id="KW-1185">Reference proteome</keyword>
<organism evidence="2 3">
    <name type="scientific">Roseospira navarrensis</name>
    <dbReference type="NCBI Taxonomy" id="140058"/>
    <lineage>
        <taxon>Bacteria</taxon>
        <taxon>Pseudomonadati</taxon>
        <taxon>Pseudomonadota</taxon>
        <taxon>Alphaproteobacteria</taxon>
        <taxon>Rhodospirillales</taxon>
        <taxon>Rhodospirillaceae</taxon>
        <taxon>Roseospira</taxon>
    </lineage>
</organism>
<dbReference type="Proteomes" id="UP000434582">
    <property type="component" value="Unassembled WGS sequence"/>
</dbReference>
<dbReference type="InterPro" id="IPR011990">
    <property type="entry name" value="TPR-like_helical_dom_sf"/>
</dbReference>
<accession>A0A7X2D453</accession>
<evidence type="ECO:0000256" key="1">
    <source>
        <dbReference type="SAM" id="SignalP"/>
    </source>
</evidence>
<evidence type="ECO:0008006" key="4">
    <source>
        <dbReference type="Google" id="ProtNLM"/>
    </source>
</evidence>
<name>A0A7X2D453_9PROT</name>
<dbReference type="SUPFAM" id="SSF81901">
    <property type="entry name" value="HCP-like"/>
    <property type="match status" value="1"/>
</dbReference>
<reference evidence="2 3" key="1">
    <citation type="submission" date="2019-10" db="EMBL/GenBank/DDBJ databases">
        <title>Draft whole-genome sequence of the purple nonsulfur photosynthetic bacterium Roseospira navarrensis DSM 15114.</title>
        <authorList>
            <person name="Kyndt J.A."/>
            <person name="Meyer T.E."/>
        </authorList>
    </citation>
    <scope>NUCLEOTIDE SEQUENCE [LARGE SCALE GENOMIC DNA]</scope>
    <source>
        <strain evidence="2 3">DSM 15114</strain>
    </source>
</reference>
<comment type="caution">
    <text evidence="2">The sequence shown here is derived from an EMBL/GenBank/DDBJ whole genome shotgun (WGS) entry which is preliminary data.</text>
</comment>
<dbReference type="Gene3D" id="1.25.40.10">
    <property type="entry name" value="Tetratricopeptide repeat domain"/>
    <property type="match status" value="1"/>
</dbReference>
<feature type="chain" id="PRO_5030551822" description="Sel1 repeat family protein" evidence="1">
    <location>
        <begin position="24"/>
        <end position="468"/>
    </location>
</feature>
<evidence type="ECO:0000313" key="2">
    <source>
        <dbReference type="EMBL" id="MQX37491.1"/>
    </source>
</evidence>
<dbReference type="EMBL" id="WIVE01000044">
    <property type="protein sequence ID" value="MQX37491.1"/>
    <property type="molecule type" value="Genomic_DNA"/>
</dbReference>
<feature type="signal peptide" evidence="1">
    <location>
        <begin position="1"/>
        <end position="23"/>
    </location>
</feature>
<keyword evidence="1" id="KW-0732">Signal</keyword>
<evidence type="ECO:0000313" key="3">
    <source>
        <dbReference type="Proteomes" id="UP000434582"/>
    </source>
</evidence>
<sequence>MTRALLFASVLTGTLALTASGIAASGPASRTLPGPALSGAPSLLWKVQADGNPEQACRSALERAGVTPAQGGLPILGPDGSERLDRFVCDLAANGHEVTSVESLDDGRTRMKILEGSGAFIHVTLDMVEALPNQTMLVGQALGDANSQPPITVADWQAYVGGLMTGGAIDAETARARADDCDALAGDPDDPQRAGPGVPAESVDVQAAYDACYEAVAGGEQAPRLLFQLGRVLLLGGYTQDAVAPLIEAADQDHAAAKGYLAELVAQGAGGLEPDPELAQGLHQQAAAAGFAPSTEILEASQAATALDYDRFNRPDLIRALHQGDKDAFWSARSGLMMEEHGAPLTLIHYFTTFVEQMRNPYHGMGCPGSMRAGIIPALERRALTTTDPMAGLGGMMSVLEGIMQDPGVASGDPRGIMAPIVEGEATVETLREAGGMDALALVRTFDCNDPAMQTILSNLDAFVREGP</sequence>
<protein>
    <recommendedName>
        <fullName evidence="4">Sel1 repeat family protein</fullName>
    </recommendedName>
</protein>
<dbReference type="RefSeq" id="WP_153345017.1">
    <property type="nucleotide sequence ID" value="NZ_WIVE01000044.1"/>
</dbReference>
<dbReference type="AlphaFoldDB" id="A0A7X2D453"/>